<feature type="region of interest" description="Disordered" evidence="1">
    <location>
        <begin position="25"/>
        <end position="51"/>
    </location>
</feature>
<dbReference type="Pfam" id="PF20774">
    <property type="entry name" value="InhA-like_VEG"/>
    <property type="match status" value="1"/>
</dbReference>
<protein>
    <submittedName>
        <fullName evidence="5">Immune inhibitor A</fullName>
        <ecNumber evidence="5">3.4.24.-</ecNumber>
    </submittedName>
</protein>
<keyword evidence="6" id="KW-1185">Reference proteome</keyword>
<dbReference type="Pfam" id="PF20773">
    <property type="entry name" value="InhA-like_MAM"/>
    <property type="match status" value="1"/>
</dbReference>
<accession>A0ABU2BYA1</accession>
<dbReference type="InterPro" id="IPR048665">
    <property type="entry name" value="InhA-like_VEG"/>
</dbReference>
<proteinExistence type="predicted"/>
<evidence type="ECO:0000256" key="1">
    <source>
        <dbReference type="SAM" id="MobiDB-lite"/>
    </source>
</evidence>
<dbReference type="PANTHER" id="PTHR41775">
    <property type="entry name" value="SECRETED PROTEIN-RELATED"/>
    <property type="match status" value="1"/>
</dbReference>
<evidence type="ECO:0000259" key="4">
    <source>
        <dbReference type="Pfam" id="PF20774"/>
    </source>
</evidence>
<feature type="domain" description="Peptidase M6-like" evidence="3">
    <location>
        <begin position="100"/>
        <end position="396"/>
    </location>
</feature>
<organism evidence="5 6">
    <name type="scientific">Nocardioides marmoribigeumensis</name>
    <dbReference type="NCBI Taxonomy" id="433649"/>
    <lineage>
        <taxon>Bacteria</taxon>
        <taxon>Bacillati</taxon>
        <taxon>Actinomycetota</taxon>
        <taxon>Actinomycetes</taxon>
        <taxon>Propionibacteriales</taxon>
        <taxon>Nocardioidaceae</taxon>
        <taxon>Nocardioides</taxon>
    </lineage>
</organism>
<evidence type="ECO:0000313" key="5">
    <source>
        <dbReference type="EMBL" id="MDR7363381.1"/>
    </source>
</evidence>
<keyword evidence="2" id="KW-0732">Signal</keyword>
<evidence type="ECO:0000259" key="3">
    <source>
        <dbReference type="Pfam" id="PF05547"/>
    </source>
</evidence>
<dbReference type="RefSeq" id="WP_310303722.1">
    <property type="nucleotide sequence ID" value="NZ_BAAAPS010000003.1"/>
</dbReference>
<name>A0ABU2BYA1_9ACTN</name>
<comment type="caution">
    <text evidence="5">The sequence shown here is derived from an EMBL/GenBank/DDBJ whole genome shotgun (WGS) entry which is preliminary data.</text>
</comment>
<dbReference type="Pfam" id="PF05547">
    <property type="entry name" value="Peptidase_M6"/>
    <property type="match status" value="1"/>
</dbReference>
<evidence type="ECO:0000313" key="6">
    <source>
        <dbReference type="Proteomes" id="UP001183648"/>
    </source>
</evidence>
<dbReference type="InterPro" id="IPR008757">
    <property type="entry name" value="Peptidase_M6-like_domain"/>
</dbReference>
<dbReference type="EC" id="3.4.24.-" evidence="5"/>
<keyword evidence="5" id="KW-0378">Hydrolase</keyword>
<feature type="compositionally biased region" description="Polar residues" evidence="1">
    <location>
        <begin position="25"/>
        <end position="41"/>
    </location>
</feature>
<dbReference type="SUPFAM" id="SSF55486">
    <property type="entry name" value="Metalloproteases ('zincins'), catalytic domain"/>
    <property type="match status" value="1"/>
</dbReference>
<dbReference type="EMBL" id="JAVDYG010000001">
    <property type="protein sequence ID" value="MDR7363381.1"/>
    <property type="molecule type" value="Genomic_DNA"/>
</dbReference>
<reference evidence="5 6" key="1">
    <citation type="submission" date="2023-07" db="EMBL/GenBank/DDBJ databases">
        <title>Sequencing the genomes of 1000 actinobacteria strains.</title>
        <authorList>
            <person name="Klenk H.-P."/>
        </authorList>
    </citation>
    <scope>NUCLEOTIDE SEQUENCE [LARGE SCALE GENOMIC DNA]</scope>
    <source>
        <strain evidence="5 6">DSM 19426</strain>
    </source>
</reference>
<evidence type="ECO:0000256" key="2">
    <source>
        <dbReference type="SAM" id="SignalP"/>
    </source>
</evidence>
<dbReference type="Proteomes" id="UP001183648">
    <property type="component" value="Unassembled WGS sequence"/>
</dbReference>
<sequence length="774" mass="83613">MKTPRKGASAAVVAAAVTAALMQPTTAQAVTDPGTATNTTAKRPDNRPGPLANEVAAKRARALELLTSGKAKLTQRAGGGAVVRVGAASPQDPSAFVEFPREKTDKIWTVLAEYGDQVDKTYGGTPGPEHNQIKEPVRAEDNSTVWEKDFSKAYYDNIFSGDSNESMAGYYKEQSGGRYSVDVTTEDWVTLPHNGAYYGANPREDEGGAWDYVNDAVDTWYAQQKAAGKSDAQIADYLSQFDVWDRYDFDGDGNYNEPDGYIDHFQSVHAGEGEEGNGGADAIWSHRSYVHGDEYGQTGPGLAGDNGEYSLLGGVQIGETGLYVGDYTVEPENGGLGVFAHEFGHDLGLPDFYDTAGGENGTSFWTVMSSGSWMSYGDPTGIGTHANGFGPDEKFFLGWLDYSVAQPDGKAATFKLGPSANTYDGADQAVMVPLEDKEMSAEYTKPYAGAKSWWTGTGDDLANRLTTTEKLPAAKTITVTAKAWYDIEKNYDYLIGQYSTDGIHWKNAGSITGSSNGKWTGIRYSYSPGAASKFRFLYKTDTGVALAGAFLDNIVFKAGNKTVLSDGAEDGSTGFTPKGFKATDGTASRVAPQYYWLENRQYVGADATLENGPYQFSKGYTAPNWVEHFPFQDGLLVWFQDKRQVDNNTIDHNGYGQSLPVDASPAKFSYEGTTAAPSNRRQPFDATFGLDQVDPVCLHREVLVGKGKNQTVQTQQACGPTGRQQRSFNDSDPNRYWSSSNPLNSTKVAGAGVVATVLSEDDGFLTVEVTNPKQ</sequence>
<feature type="chain" id="PRO_5045371278" evidence="2">
    <location>
        <begin position="30"/>
        <end position="774"/>
    </location>
</feature>
<feature type="domain" description="Immune inhibitor A-like metallopeptidase VEG" evidence="4">
    <location>
        <begin position="592"/>
        <end position="760"/>
    </location>
</feature>
<gene>
    <name evidence="5" type="ORF">J2S63_002934</name>
</gene>
<dbReference type="GO" id="GO:0016787">
    <property type="term" value="F:hydrolase activity"/>
    <property type="evidence" value="ECO:0007669"/>
    <property type="project" value="UniProtKB-KW"/>
</dbReference>
<dbReference type="NCBIfam" id="TIGR03296">
    <property type="entry name" value="M6dom_TIGR03296"/>
    <property type="match status" value="1"/>
</dbReference>
<feature type="signal peptide" evidence="2">
    <location>
        <begin position="1"/>
        <end position="29"/>
    </location>
</feature>
<dbReference type="PANTHER" id="PTHR41775:SF1">
    <property type="entry name" value="PEPTIDASE M6-LIKE DOMAIN-CONTAINING PROTEIN"/>
    <property type="match status" value="1"/>
</dbReference>